<evidence type="ECO:0000313" key="4">
    <source>
        <dbReference type="Proteomes" id="UP000546324"/>
    </source>
</evidence>
<feature type="transmembrane region" description="Helical" evidence="2">
    <location>
        <begin position="51"/>
        <end position="71"/>
    </location>
</feature>
<feature type="region of interest" description="Disordered" evidence="1">
    <location>
        <begin position="192"/>
        <end position="277"/>
    </location>
</feature>
<feature type="transmembrane region" description="Helical" evidence="2">
    <location>
        <begin position="169"/>
        <end position="190"/>
    </location>
</feature>
<dbReference type="AlphaFoldDB" id="A0A7X0FTM0"/>
<accession>A0A7X0FTM0</accession>
<keyword evidence="2" id="KW-0812">Transmembrane</keyword>
<sequence>MTGDLGSDAGRARSRPSFLPPVDGYPPQHDGPAEAVPSPPAASPHPGGAGWVLALIASASVLLVSAFLPWARAEVVVDLFGRSLSRDLGSVAGIDADDIVLAVPVLAVIAIALAAWDLIGRDARIGALAAVPGVLALLVCGIFVLRLGHVRDDLPRTGLDLGYQITVRFGWYLAVVAALLVVGFSLARPVSDRVSKSQRRPEQDHPRYPSTDQQYAGGQDPEQSPNGEYAAWPSEDQAWGRHDPPHEDASPPEDAPEKDAGGRPRTPEQDPEDAGQS</sequence>
<feature type="region of interest" description="Disordered" evidence="1">
    <location>
        <begin position="1"/>
        <end position="42"/>
    </location>
</feature>
<evidence type="ECO:0000313" key="3">
    <source>
        <dbReference type="EMBL" id="MBB6393463.1"/>
    </source>
</evidence>
<dbReference type="RefSeq" id="WP_185023275.1">
    <property type="nucleotide sequence ID" value="NZ_JACHMQ010000001.1"/>
</dbReference>
<keyword evidence="2" id="KW-1133">Transmembrane helix</keyword>
<name>A0A7X0FTM0_9ACTN</name>
<organism evidence="3 4">
    <name type="scientific">Actinomadura coerulea</name>
    <dbReference type="NCBI Taxonomy" id="46159"/>
    <lineage>
        <taxon>Bacteria</taxon>
        <taxon>Bacillati</taxon>
        <taxon>Actinomycetota</taxon>
        <taxon>Actinomycetes</taxon>
        <taxon>Streptosporangiales</taxon>
        <taxon>Thermomonosporaceae</taxon>
        <taxon>Actinomadura</taxon>
    </lineage>
</organism>
<evidence type="ECO:0000256" key="1">
    <source>
        <dbReference type="SAM" id="MobiDB-lite"/>
    </source>
</evidence>
<keyword evidence="4" id="KW-1185">Reference proteome</keyword>
<dbReference type="EMBL" id="JACHMQ010000001">
    <property type="protein sequence ID" value="MBB6393463.1"/>
    <property type="molecule type" value="Genomic_DNA"/>
</dbReference>
<feature type="compositionally biased region" description="Basic and acidic residues" evidence="1">
    <location>
        <begin position="192"/>
        <end position="207"/>
    </location>
</feature>
<comment type="caution">
    <text evidence="3">The sequence shown here is derived from an EMBL/GenBank/DDBJ whole genome shotgun (WGS) entry which is preliminary data.</text>
</comment>
<proteinExistence type="predicted"/>
<evidence type="ECO:0000256" key="2">
    <source>
        <dbReference type="SAM" id="Phobius"/>
    </source>
</evidence>
<feature type="transmembrane region" description="Helical" evidence="2">
    <location>
        <begin position="99"/>
        <end position="119"/>
    </location>
</feature>
<feature type="compositionally biased region" description="Polar residues" evidence="1">
    <location>
        <begin position="210"/>
        <end position="226"/>
    </location>
</feature>
<protein>
    <submittedName>
        <fullName evidence="3">Uncharacterized protein</fullName>
    </submittedName>
</protein>
<feature type="compositionally biased region" description="Basic and acidic residues" evidence="1">
    <location>
        <begin position="238"/>
        <end position="268"/>
    </location>
</feature>
<dbReference type="Proteomes" id="UP000546324">
    <property type="component" value="Unassembled WGS sequence"/>
</dbReference>
<feature type="transmembrane region" description="Helical" evidence="2">
    <location>
        <begin position="126"/>
        <end position="149"/>
    </location>
</feature>
<gene>
    <name evidence="3" type="ORF">BKA00_000377</name>
</gene>
<keyword evidence="2" id="KW-0472">Membrane</keyword>
<reference evidence="3 4" key="1">
    <citation type="submission" date="2020-08" db="EMBL/GenBank/DDBJ databases">
        <title>Sequencing the genomes of 1000 actinobacteria strains.</title>
        <authorList>
            <person name="Klenk H.-P."/>
        </authorList>
    </citation>
    <scope>NUCLEOTIDE SEQUENCE [LARGE SCALE GENOMIC DNA]</scope>
    <source>
        <strain evidence="3 4">DSM 43675</strain>
    </source>
</reference>